<dbReference type="NCBIfam" id="TIGR00675">
    <property type="entry name" value="dcm"/>
    <property type="match status" value="1"/>
</dbReference>
<dbReference type="InterPro" id="IPR001525">
    <property type="entry name" value="C5_MeTfrase"/>
</dbReference>
<dbReference type="SUPFAM" id="SSF53335">
    <property type="entry name" value="S-adenosyl-L-methionine-dependent methyltransferases"/>
    <property type="match status" value="1"/>
</dbReference>
<dbReference type="InterPro" id="IPR050750">
    <property type="entry name" value="C5-MTase"/>
</dbReference>
<keyword evidence="1" id="KW-0489">Methyltransferase</keyword>
<dbReference type="PRINTS" id="PR00105">
    <property type="entry name" value="C5METTRFRASE"/>
</dbReference>
<dbReference type="PANTHER" id="PTHR46098">
    <property type="entry name" value="TRNA (CYTOSINE(38)-C(5))-METHYLTRANSFERASE"/>
    <property type="match status" value="1"/>
</dbReference>
<dbReference type="GO" id="GO:0008168">
    <property type="term" value="F:methyltransferase activity"/>
    <property type="evidence" value="ECO:0007669"/>
    <property type="project" value="UniProtKB-KW"/>
</dbReference>
<dbReference type="EMBL" id="MN741033">
    <property type="protein sequence ID" value="QHU23558.1"/>
    <property type="molecule type" value="Genomic_DNA"/>
</dbReference>
<dbReference type="Pfam" id="PF00145">
    <property type="entry name" value="DNA_methylase"/>
    <property type="match status" value="1"/>
</dbReference>
<evidence type="ECO:0000256" key="1">
    <source>
        <dbReference type="ARBA" id="ARBA00022603"/>
    </source>
</evidence>
<dbReference type="PROSITE" id="PS51679">
    <property type="entry name" value="SAM_MT_C5"/>
    <property type="match status" value="1"/>
</dbReference>
<evidence type="ECO:0008006" key="5">
    <source>
        <dbReference type="Google" id="ProtNLM"/>
    </source>
</evidence>
<evidence type="ECO:0000313" key="4">
    <source>
        <dbReference type="EMBL" id="QHU23558.1"/>
    </source>
</evidence>
<dbReference type="Gene3D" id="3.90.120.10">
    <property type="entry name" value="DNA Methylase, subunit A, domain 2"/>
    <property type="match status" value="1"/>
</dbReference>
<keyword evidence="2" id="KW-0808">Transferase</keyword>
<dbReference type="InterPro" id="IPR029063">
    <property type="entry name" value="SAM-dependent_MTases_sf"/>
</dbReference>
<keyword evidence="3" id="KW-0949">S-adenosyl-L-methionine</keyword>
<protein>
    <recommendedName>
        <fullName evidence="5">DNA (cytosine-5-)-methyltransferase</fullName>
    </recommendedName>
</protein>
<reference evidence="4" key="1">
    <citation type="journal article" date="2020" name="Nature">
        <title>Giant virus diversity and host interactions through global metagenomics.</title>
        <authorList>
            <person name="Schulz F."/>
            <person name="Roux S."/>
            <person name="Paez-Espino D."/>
            <person name="Jungbluth S."/>
            <person name="Walsh D.A."/>
            <person name="Denef V.J."/>
            <person name="McMahon K.D."/>
            <person name="Konstantinidis K.T."/>
            <person name="Eloe-Fadrosh E.A."/>
            <person name="Kyrpides N.C."/>
            <person name="Woyke T."/>
        </authorList>
    </citation>
    <scope>NUCLEOTIDE SEQUENCE</scope>
    <source>
        <strain evidence="4">GVMAG-S-ERX555907-94</strain>
    </source>
</reference>
<sequence length="308" mass="35478">MLKIGTDCSGIEAPIQAIQKIGKKYGIEYEHVFSSENNQYAIDCLNENYSPEILYGDIQKRNVKGIPDIDIYVSGFPCQPFSKANKFKTKVDPRLNLFENCLDVIVEKNPKIFILENVKTLVSLNNGSYFDEILSRLENIGKYDIQWKVMNSKDYGIPQSRDRLYIIGILSSSQGQDFVFPPKKKMKDIHKFIDKRDLPKMKIKESNKKLFQNIPKDSVFIDIGFRNSKFINSNKWAPCITAQPNMWCVPKQRKATVQEYLSLQGFPKTFQQPDNISDHQMKIRIGNSMTVDVIEALLISCLRSIQMI</sequence>
<evidence type="ECO:0000256" key="3">
    <source>
        <dbReference type="ARBA" id="ARBA00022691"/>
    </source>
</evidence>
<dbReference type="PANTHER" id="PTHR46098:SF1">
    <property type="entry name" value="TRNA (CYTOSINE(38)-C(5))-METHYLTRANSFERASE"/>
    <property type="match status" value="1"/>
</dbReference>
<dbReference type="AlphaFoldDB" id="A0A6C0L521"/>
<dbReference type="GO" id="GO:0032259">
    <property type="term" value="P:methylation"/>
    <property type="evidence" value="ECO:0007669"/>
    <property type="project" value="UniProtKB-KW"/>
</dbReference>
<accession>A0A6C0L521</accession>
<evidence type="ECO:0000256" key="2">
    <source>
        <dbReference type="ARBA" id="ARBA00022679"/>
    </source>
</evidence>
<organism evidence="4">
    <name type="scientific">viral metagenome</name>
    <dbReference type="NCBI Taxonomy" id="1070528"/>
    <lineage>
        <taxon>unclassified sequences</taxon>
        <taxon>metagenomes</taxon>
        <taxon>organismal metagenomes</taxon>
    </lineage>
</organism>
<name>A0A6C0L521_9ZZZZ</name>
<proteinExistence type="predicted"/>
<dbReference type="Gene3D" id="3.40.50.150">
    <property type="entry name" value="Vaccinia Virus protein VP39"/>
    <property type="match status" value="1"/>
</dbReference>